<keyword evidence="7 8" id="KW-0472">Membrane</keyword>
<evidence type="ECO:0000256" key="6">
    <source>
        <dbReference type="ARBA" id="ARBA00023098"/>
    </source>
</evidence>
<organism evidence="9 10">
    <name type="scientific">Nicrophorus vespilloides</name>
    <name type="common">Boreal carrion beetle</name>
    <dbReference type="NCBI Taxonomy" id="110193"/>
    <lineage>
        <taxon>Eukaryota</taxon>
        <taxon>Metazoa</taxon>
        <taxon>Ecdysozoa</taxon>
        <taxon>Arthropoda</taxon>
        <taxon>Hexapoda</taxon>
        <taxon>Insecta</taxon>
        <taxon>Pterygota</taxon>
        <taxon>Neoptera</taxon>
        <taxon>Endopterygota</taxon>
        <taxon>Coleoptera</taxon>
        <taxon>Polyphaga</taxon>
        <taxon>Staphyliniformia</taxon>
        <taxon>Silphidae</taxon>
        <taxon>Nicrophorinae</taxon>
        <taxon>Nicrophorus</taxon>
    </lineage>
</organism>
<reference evidence="10" key="1">
    <citation type="submission" date="2025-08" db="UniProtKB">
        <authorList>
            <consortium name="RefSeq"/>
        </authorList>
    </citation>
    <scope>IDENTIFICATION</scope>
    <source>
        <tissue evidence="10">Whole Larva</tissue>
    </source>
</reference>
<dbReference type="Proteomes" id="UP000695000">
    <property type="component" value="Unplaced"/>
</dbReference>
<evidence type="ECO:0000256" key="2">
    <source>
        <dbReference type="ARBA" id="ARBA00022064"/>
    </source>
</evidence>
<gene>
    <name evidence="10" type="primary">LOC108565327</name>
</gene>
<dbReference type="PANTHER" id="PTHR21212:SF0">
    <property type="entry name" value="SEIPIN"/>
    <property type="match status" value="1"/>
</dbReference>
<protein>
    <recommendedName>
        <fullName evidence="2">Seipin</fullName>
    </recommendedName>
</protein>
<keyword evidence="9" id="KW-1185">Reference proteome</keyword>
<evidence type="ECO:0000256" key="1">
    <source>
        <dbReference type="ARBA" id="ARBA00004477"/>
    </source>
</evidence>
<keyword evidence="3 8" id="KW-0812">Transmembrane</keyword>
<evidence type="ECO:0000313" key="10">
    <source>
        <dbReference type="RefSeq" id="XP_017780234.1"/>
    </source>
</evidence>
<dbReference type="PANTHER" id="PTHR21212">
    <property type="entry name" value="BERNARDINELLI-SEIP CONGENITAL LIPODYSTROPHY 2 HOMOLOG BSCL2 PROTEIN"/>
    <property type="match status" value="1"/>
</dbReference>
<evidence type="ECO:0000256" key="7">
    <source>
        <dbReference type="ARBA" id="ARBA00023136"/>
    </source>
</evidence>
<proteinExistence type="predicted"/>
<dbReference type="RefSeq" id="XP_017780234.1">
    <property type="nucleotide sequence ID" value="XM_017924745.1"/>
</dbReference>
<feature type="transmembrane region" description="Helical" evidence="8">
    <location>
        <begin position="59"/>
        <end position="80"/>
    </location>
</feature>
<comment type="subcellular location">
    <subcellularLocation>
        <location evidence="1">Endoplasmic reticulum membrane</location>
        <topology evidence="1">Multi-pass membrane protein</topology>
    </subcellularLocation>
</comment>
<dbReference type="InterPro" id="IPR009617">
    <property type="entry name" value="Seipin"/>
</dbReference>
<keyword evidence="4" id="KW-0256">Endoplasmic reticulum</keyword>
<evidence type="ECO:0000256" key="4">
    <source>
        <dbReference type="ARBA" id="ARBA00022824"/>
    </source>
</evidence>
<dbReference type="Pfam" id="PF06775">
    <property type="entry name" value="Seipin"/>
    <property type="match status" value="1"/>
</dbReference>
<evidence type="ECO:0000313" key="9">
    <source>
        <dbReference type="Proteomes" id="UP000695000"/>
    </source>
</evidence>
<accession>A0ABM1N084</accession>
<dbReference type="CDD" id="cd23995">
    <property type="entry name" value="Seipin_BSCL2_like"/>
    <property type="match status" value="1"/>
</dbReference>
<evidence type="ECO:0000256" key="5">
    <source>
        <dbReference type="ARBA" id="ARBA00022989"/>
    </source>
</evidence>
<sequence>MFGIFSLLVQFFRLGPKEFYKVRFKLPAIRFIDNTLDVLRAKSKTGIYNTKEVFIKGTVVAFITTVLVWLSVFMYLAFYYTYVPSVAHERPVHLKFTPRDNIANYKENGPHSYLNAHVELTNRQQLLMMGQPYKVFLDLEMPESPVNKELGSMFMVCTQFHGKKSLIAQSCRSAMLEYRSPLLQFLYTIVYSPFFLFGAAQEKQKLHIELFSNYEEQTGPAVTDVYIEIQSMYIELYSAKFLINAEFTGLRYFMFNWPVLSAIIGITSNLFFIAIVGIISWYQLIHSEEYRKYIRSKDNIQDKFQGSMEDSYSSSSIEDISGKELKFGEEYINKME</sequence>
<keyword evidence="5 8" id="KW-1133">Transmembrane helix</keyword>
<evidence type="ECO:0000256" key="8">
    <source>
        <dbReference type="SAM" id="Phobius"/>
    </source>
</evidence>
<evidence type="ECO:0000256" key="3">
    <source>
        <dbReference type="ARBA" id="ARBA00022692"/>
    </source>
</evidence>
<feature type="transmembrane region" description="Helical" evidence="8">
    <location>
        <begin position="259"/>
        <end position="282"/>
    </location>
</feature>
<name>A0ABM1N084_NICVS</name>
<keyword evidence="6" id="KW-0443">Lipid metabolism</keyword>
<dbReference type="GeneID" id="108565327"/>
<feature type="transmembrane region" description="Helical" evidence="8">
    <location>
        <begin position="182"/>
        <end position="200"/>
    </location>
</feature>